<evidence type="ECO:0000256" key="15">
    <source>
        <dbReference type="PIRSR" id="PIRSR028980-1"/>
    </source>
</evidence>
<dbReference type="PANTHER" id="PTHR12729:SF6">
    <property type="entry name" value="TRNA(HIS) GUANYLYLTRANSFERASE-RELATED"/>
    <property type="match status" value="1"/>
</dbReference>
<comment type="similarity">
    <text evidence="2 14">Belongs to the tRNA(His) guanylyltransferase family.</text>
</comment>
<keyword evidence="8 14" id="KW-0479">Metal-binding</keyword>
<evidence type="ECO:0000256" key="14">
    <source>
        <dbReference type="PIRNR" id="PIRNR028980"/>
    </source>
</evidence>
<keyword evidence="7 14" id="KW-0548">Nucleotidyltransferase</keyword>
<dbReference type="InterPro" id="IPR025845">
    <property type="entry name" value="Thg1_C_dom"/>
</dbReference>
<dbReference type="GO" id="GO:0005525">
    <property type="term" value="F:GTP binding"/>
    <property type="evidence" value="ECO:0007669"/>
    <property type="project" value="UniProtKB-UniRule"/>
</dbReference>
<dbReference type="PANTHER" id="PTHR12729">
    <property type="entry name" value="TRNA(HIS) GUANYLYLTRANSFERASE-RELATED"/>
    <property type="match status" value="1"/>
</dbReference>
<dbReference type="AlphaFoldDB" id="K0KFD4"/>
<feature type="binding site" evidence="16">
    <location>
        <position position="30"/>
    </location>
    <ligand>
        <name>Mg(2+)</name>
        <dbReference type="ChEBI" id="CHEBI:18420"/>
        <label>1</label>
        <note>catalytic</note>
    </ligand>
</feature>
<keyword evidence="9 14" id="KW-0547">Nucleotide-binding</keyword>
<dbReference type="eggNOG" id="KOG2721">
    <property type="taxonomic scope" value="Eukaryota"/>
</dbReference>
<proteinExistence type="inferred from homology"/>
<evidence type="ECO:0000256" key="16">
    <source>
        <dbReference type="PIRSR" id="PIRSR028980-2"/>
    </source>
</evidence>
<accession>K0KFD4</accession>
<feature type="binding site" evidence="16">
    <location>
        <position position="29"/>
    </location>
    <ligand>
        <name>Mg(2+)</name>
        <dbReference type="ChEBI" id="CHEBI:18420"/>
        <label>2</label>
        <note>catalytic</note>
    </ligand>
</feature>
<keyword evidence="20" id="KW-1185">Reference proteome</keyword>
<dbReference type="HOGENOM" id="CLU_044271_0_1_1"/>
<evidence type="ECO:0000256" key="5">
    <source>
        <dbReference type="ARBA" id="ARBA00022679"/>
    </source>
</evidence>
<evidence type="ECO:0000256" key="13">
    <source>
        <dbReference type="ARBA" id="ARBA00047281"/>
    </source>
</evidence>
<dbReference type="GO" id="GO:0006400">
    <property type="term" value="P:tRNA modification"/>
    <property type="evidence" value="ECO:0007669"/>
    <property type="project" value="UniProtKB-UniRule"/>
</dbReference>
<feature type="domain" description="Thg1 C-terminal" evidence="18">
    <location>
        <begin position="141"/>
        <end position="218"/>
    </location>
</feature>
<evidence type="ECO:0000313" key="19">
    <source>
        <dbReference type="EMBL" id="CCH40937.1"/>
    </source>
</evidence>
<evidence type="ECO:0000313" key="20">
    <source>
        <dbReference type="Proteomes" id="UP000009328"/>
    </source>
</evidence>
<comment type="caution">
    <text evidence="19">The sequence shown here is derived from an EMBL/GenBank/DDBJ whole genome shotgun (WGS) entry which is preliminary data.</text>
</comment>
<feature type="binding site" evidence="16">
    <location>
        <position position="76"/>
    </location>
    <ligand>
        <name>Mg(2+)</name>
        <dbReference type="ChEBI" id="CHEBI:18420"/>
        <label>1</label>
        <note>catalytic</note>
    </ligand>
</feature>
<dbReference type="Proteomes" id="UP000009328">
    <property type="component" value="Unassembled WGS sequence"/>
</dbReference>
<dbReference type="GO" id="GO:0008193">
    <property type="term" value="F:tRNA guanylyltransferase activity"/>
    <property type="evidence" value="ECO:0007669"/>
    <property type="project" value="UniProtKB-UniRule"/>
</dbReference>
<feature type="binding site" evidence="15">
    <location>
        <begin position="29"/>
        <end position="34"/>
    </location>
    <ligand>
        <name>GTP</name>
        <dbReference type="ChEBI" id="CHEBI:37565"/>
    </ligand>
</feature>
<dbReference type="EMBL" id="CAIF01000007">
    <property type="protein sequence ID" value="CCH40937.1"/>
    <property type="molecule type" value="Genomic_DNA"/>
</dbReference>
<keyword evidence="5 14" id="KW-0808">Transferase</keyword>
<evidence type="ECO:0000259" key="18">
    <source>
        <dbReference type="Pfam" id="PF14413"/>
    </source>
</evidence>
<evidence type="ECO:0000256" key="4">
    <source>
        <dbReference type="ARBA" id="ARBA00015443"/>
    </source>
</evidence>
<dbReference type="STRING" id="1206466.K0KFD4"/>
<dbReference type="InParanoid" id="K0KFD4"/>
<evidence type="ECO:0000259" key="17">
    <source>
        <dbReference type="Pfam" id="PF04446"/>
    </source>
</evidence>
<dbReference type="Pfam" id="PF04446">
    <property type="entry name" value="Thg1"/>
    <property type="match status" value="1"/>
</dbReference>
<dbReference type="EC" id="2.7.7.79" evidence="3 14"/>
<evidence type="ECO:0000256" key="7">
    <source>
        <dbReference type="ARBA" id="ARBA00022695"/>
    </source>
</evidence>
<gene>
    <name evidence="19" type="ORF">BN7_471</name>
</gene>
<evidence type="ECO:0000256" key="8">
    <source>
        <dbReference type="ARBA" id="ARBA00022723"/>
    </source>
</evidence>
<comment type="function">
    <text evidence="1 14">Adds a GMP to the 5'-end of tRNA(His) after transcription and RNase P cleavage.</text>
</comment>
<comment type="catalytic activity">
    <reaction evidence="13 14">
        <text>a 5'-end ribonucleotide-tRNA(His) + GTP + ATP + H2O = a 5'-end phospho-guanosine-ribonucleotide-tRNA(His) + AMP + 2 diphosphate + H(+)</text>
        <dbReference type="Rhea" id="RHEA:54564"/>
        <dbReference type="Rhea" id="RHEA-COMP:14193"/>
        <dbReference type="Rhea" id="RHEA-COMP:14917"/>
        <dbReference type="ChEBI" id="CHEBI:15377"/>
        <dbReference type="ChEBI" id="CHEBI:15378"/>
        <dbReference type="ChEBI" id="CHEBI:30616"/>
        <dbReference type="ChEBI" id="CHEBI:33019"/>
        <dbReference type="ChEBI" id="CHEBI:37565"/>
        <dbReference type="ChEBI" id="CHEBI:138282"/>
        <dbReference type="ChEBI" id="CHEBI:141847"/>
        <dbReference type="ChEBI" id="CHEBI:456215"/>
        <dbReference type="EC" id="2.7.7.79"/>
    </reaction>
</comment>
<keyword evidence="11 14" id="KW-0342">GTP-binding</keyword>
<evidence type="ECO:0000256" key="1">
    <source>
        <dbReference type="ARBA" id="ARBA00002939"/>
    </source>
</evidence>
<evidence type="ECO:0000256" key="11">
    <source>
        <dbReference type="ARBA" id="ARBA00023134"/>
    </source>
</evidence>
<keyword evidence="6 14" id="KW-0819">tRNA processing</keyword>
<evidence type="ECO:0000256" key="12">
    <source>
        <dbReference type="ARBA" id="ARBA00032480"/>
    </source>
</evidence>
<evidence type="ECO:0000256" key="9">
    <source>
        <dbReference type="ARBA" id="ARBA00022741"/>
    </source>
</evidence>
<dbReference type="FunCoup" id="K0KFD4">
    <property type="interactions" value="766"/>
</dbReference>
<dbReference type="PIRSF" id="PIRSF028980">
    <property type="entry name" value="tRNAHis_guanylyltransferase"/>
    <property type="match status" value="1"/>
</dbReference>
<feature type="binding site" evidence="16">
    <location>
        <position position="29"/>
    </location>
    <ligand>
        <name>Mg(2+)</name>
        <dbReference type="ChEBI" id="CHEBI:18420"/>
        <label>1</label>
        <note>catalytic</note>
    </ligand>
</feature>
<sequence>MAKSRYEYVKEFEQDRILLPNTFIVIRIDGKSFHKFSKDYNFIKPNDLRALKLANAAAINVKRSIKDVILAFGESDEYSFILKPDTQLFNRRESKLISTFVSIFTGNYIALWSKFFPDSPLNLNNLPSFDCRAVAYPNLSILKDYILWRFVDTHINNLYNTTFWTLVEKGGLTTQEAETRLKGTLASDKNEILFKEFGINYNEEPEIFKKGSLIYKDEILHIDVFKKIDELLKNYE</sequence>
<dbReference type="InterPro" id="IPR007537">
    <property type="entry name" value="tRNAHis_GuaTrfase_Thg1"/>
</dbReference>
<evidence type="ECO:0000256" key="3">
    <source>
        <dbReference type="ARBA" id="ARBA00012511"/>
    </source>
</evidence>
<protein>
    <recommendedName>
        <fullName evidence="4 14">tRNA(His) guanylyltransferase</fullName>
        <ecNumber evidence="3 14">2.7.7.79</ecNumber>
    </recommendedName>
    <alternativeName>
        <fullName evidence="12 14">tRNA-histidine guanylyltransferase</fullName>
    </alternativeName>
</protein>
<dbReference type="Pfam" id="PF14413">
    <property type="entry name" value="Thg1C"/>
    <property type="match status" value="1"/>
</dbReference>
<dbReference type="FunFam" id="3.30.70.3000:FF:000001">
    <property type="entry name" value="tRNA(His) guanylyltransferase"/>
    <property type="match status" value="1"/>
</dbReference>
<dbReference type="Gene3D" id="3.30.70.3000">
    <property type="match status" value="1"/>
</dbReference>
<dbReference type="InterPro" id="IPR038469">
    <property type="entry name" value="tRNAHis_GuaTrfase_Thg1_sf"/>
</dbReference>
<name>K0KFD4_WICCF</name>
<evidence type="ECO:0000256" key="10">
    <source>
        <dbReference type="ARBA" id="ARBA00022842"/>
    </source>
</evidence>
<keyword evidence="10 14" id="KW-0460">Magnesium</keyword>
<feature type="domain" description="tRNAHis guanylyltransferase catalytic" evidence="17">
    <location>
        <begin position="6"/>
        <end position="137"/>
    </location>
</feature>
<dbReference type="InterPro" id="IPR024956">
    <property type="entry name" value="tRNAHis_GuaTrfase_cat"/>
</dbReference>
<organism evidence="19 20">
    <name type="scientific">Wickerhamomyces ciferrii (strain ATCC 14091 / BCRC 22168 / CBS 111 / JCM 3599 / NBRC 0793 / NRRL Y-1031 F-60-10)</name>
    <name type="common">Yeast</name>
    <name type="synonym">Pichia ciferrii</name>
    <dbReference type="NCBI Taxonomy" id="1206466"/>
    <lineage>
        <taxon>Eukaryota</taxon>
        <taxon>Fungi</taxon>
        <taxon>Dikarya</taxon>
        <taxon>Ascomycota</taxon>
        <taxon>Saccharomycotina</taxon>
        <taxon>Saccharomycetes</taxon>
        <taxon>Phaffomycetales</taxon>
        <taxon>Wickerhamomycetaceae</taxon>
        <taxon>Wickerhamomyces</taxon>
    </lineage>
</organism>
<feature type="binding site" evidence="16">
    <location>
        <position position="76"/>
    </location>
    <ligand>
        <name>Mg(2+)</name>
        <dbReference type="ChEBI" id="CHEBI:18420"/>
        <label>2</label>
        <note>catalytic</note>
    </ligand>
</feature>
<reference evidence="19 20" key="1">
    <citation type="journal article" date="2012" name="Eukaryot. Cell">
        <title>Draft genome sequence of Wickerhamomyces ciferrii NRRL Y-1031 F-60-10.</title>
        <authorList>
            <person name="Schneider J."/>
            <person name="Andrea H."/>
            <person name="Blom J."/>
            <person name="Jaenicke S."/>
            <person name="Ruckert C."/>
            <person name="Schorsch C."/>
            <person name="Szczepanowski R."/>
            <person name="Farwick M."/>
            <person name="Goesmann A."/>
            <person name="Puhler A."/>
            <person name="Schaffer S."/>
            <person name="Tauch A."/>
            <person name="Kohler T."/>
            <person name="Brinkrolf K."/>
        </authorList>
    </citation>
    <scope>NUCLEOTIDE SEQUENCE [LARGE SCALE GENOMIC DNA]</scope>
    <source>
        <strain evidence="20">ATCC 14091 / BCRC 22168 / CBS 111 / JCM 3599 / NBRC 0793 / NRRL Y-1031 F-60-10</strain>
    </source>
</reference>
<dbReference type="GO" id="GO:0000287">
    <property type="term" value="F:magnesium ion binding"/>
    <property type="evidence" value="ECO:0007669"/>
    <property type="project" value="UniProtKB-UniRule"/>
</dbReference>
<evidence type="ECO:0000256" key="2">
    <source>
        <dbReference type="ARBA" id="ARBA00010113"/>
    </source>
</evidence>
<evidence type="ECO:0000256" key="6">
    <source>
        <dbReference type="ARBA" id="ARBA00022694"/>
    </source>
</evidence>
<comment type="cofactor">
    <cofactor evidence="16">
        <name>Mg(2+)</name>
        <dbReference type="ChEBI" id="CHEBI:18420"/>
    </cofactor>
    <text evidence="16">Binds 2 magnesium ions per subunit.</text>
</comment>
<feature type="binding site" evidence="15">
    <location>
        <begin position="75"/>
        <end position="76"/>
    </location>
    <ligand>
        <name>GTP</name>
        <dbReference type="ChEBI" id="CHEBI:37565"/>
    </ligand>
</feature>